<gene>
    <name evidence="1" type="ORF">TAV2_LOCUS2404</name>
    <name evidence="2" type="ORF">TAV2_LOCUS2520</name>
</gene>
<sequence length="114" mass="13108">MEDVARSCSKENDEAEKVRELVAKSKTLSKNFFLAAILRKPLAKLGVSLFKKELLDISHRFNEVLEKFLVEYEEKLDKNHQDTEMLDELLGTCQDDKITRNHSKSLLVVKVSSI</sequence>
<evidence type="ECO:0000313" key="2">
    <source>
        <dbReference type="EMBL" id="CAH2035107.1"/>
    </source>
</evidence>
<protein>
    <submittedName>
        <fullName evidence="2">Uncharacterized protein</fullName>
    </submittedName>
</protein>
<accession>A0AAU9R9R0</accession>
<evidence type="ECO:0000313" key="1">
    <source>
        <dbReference type="EMBL" id="CAH2035101.1"/>
    </source>
</evidence>
<dbReference type="Proteomes" id="UP000836841">
    <property type="component" value="Chromosome 1"/>
</dbReference>
<dbReference type="EMBL" id="OU466857">
    <property type="protein sequence ID" value="CAH2035101.1"/>
    <property type="molecule type" value="Genomic_DNA"/>
</dbReference>
<dbReference type="AlphaFoldDB" id="A0AAU9R9R0"/>
<name>A0AAU9R9R0_THLAR</name>
<evidence type="ECO:0000313" key="3">
    <source>
        <dbReference type="Proteomes" id="UP000836841"/>
    </source>
</evidence>
<proteinExistence type="predicted"/>
<organism evidence="2 3">
    <name type="scientific">Thlaspi arvense</name>
    <name type="common">Field penny-cress</name>
    <dbReference type="NCBI Taxonomy" id="13288"/>
    <lineage>
        <taxon>Eukaryota</taxon>
        <taxon>Viridiplantae</taxon>
        <taxon>Streptophyta</taxon>
        <taxon>Embryophyta</taxon>
        <taxon>Tracheophyta</taxon>
        <taxon>Spermatophyta</taxon>
        <taxon>Magnoliopsida</taxon>
        <taxon>eudicotyledons</taxon>
        <taxon>Gunneridae</taxon>
        <taxon>Pentapetalae</taxon>
        <taxon>rosids</taxon>
        <taxon>malvids</taxon>
        <taxon>Brassicales</taxon>
        <taxon>Brassicaceae</taxon>
        <taxon>Thlaspideae</taxon>
        <taxon>Thlaspi</taxon>
    </lineage>
</organism>
<keyword evidence="3" id="KW-1185">Reference proteome</keyword>
<dbReference type="EMBL" id="OU466857">
    <property type="protein sequence ID" value="CAH2035107.1"/>
    <property type="molecule type" value="Genomic_DNA"/>
</dbReference>
<reference evidence="2 3" key="1">
    <citation type="submission" date="2022-03" db="EMBL/GenBank/DDBJ databases">
        <authorList>
            <person name="Nunn A."/>
            <person name="Chopra R."/>
            <person name="Nunn A."/>
            <person name="Contreras Garrido A."/>
        </authorList>
    </citation>
    <scope>NUCLEOTIDE SEQUENCE [LARGE SCALE GENOMIC DNA]</scope>
</reference>